<evidence type="ECO:0000313" key="2">
    <source>
        <dbReference type="Proteomes" id="UP001630127"/>
    </source>
</evidence>
<dbReference type="AlphaFoldDB" id="A0ABD2YAT4"/>
<organism evidence="1 2">
    <name type="scientific">Cinchona calisaya</name>
    <dbReference type="NCBI Taxonomy" id="153742"/>
    <lineage>
        <taxon>Eukaryota</taxon>
        <taxon>Viridiplantae</taxon>
        <taxon>Streptophyta</taxon>
        <taxon>Embryophyta</taxon>
        <taxon>Tracheophyta</taxon>
        <taxon>Spermatophyta</taxon>
        <taxon>Magnoliopsida</taxon>
        <taxon>eudicotyledons</taxon>
        <taxon>Gunneridae</taxon>
        <taxon>Pentapetalae</taxon>
        <taxon>asterids</taxon>
        <taxon>lamiids</taxon>
        <taxon>Gentianales</taxon>
        <taxon>Rubiaceae</taxon>
        <taxon>Cinchonoideae</taxon>
        <taxon>Cinchoneae</taxon>
        <taxon>Cinchona</taxon>
    </lineage>
</organism>
<reference evidence="1 2" key="1">
    <citation type="submission" date="2024-11" db="EMBL/GenBank/DDBJ databases">
        <title>A near-complete genome assembly of Cinchona calisaya.</title>
        <authorList>
            <person name="Lian D.C."/>
            <person name="Zhao X.W."/>
            <person name="Wei L."/>
        </authorList>
    </citation>
    <scope>NUCLEOTIDE SEQUENCE [LARGE SCALE GENOMIC DNA]</scope>
    <source>
        <tissue evidence="1">Nenye</tissue>
    </source>
</reference>
<evidence type="ECO:0008006" key="3">
    <source>
        <dbReference type="Google" id="ProtNLM"/>
    </source>
</evidence>
<evidence type="ECO:0000313" key="1">
    <source>
        <dbReference type="EMBL" id="KAL3502967.1"/>
    </source>
</evidence>
<sequence>MSLGHAKNHHVFLVKQCINDEKKALLSFHSNYASSGSGIANEFRMFPQRVWDWGLIYPPKIIRWARILSFNMCTEAFQKIEFPLVYKPRETRWNIAALNDSLAFILFKSRIFKQSSIHGEHSINIWVMMECGIRESWFKKNSDNIHQQICKYDLYGYASLEALVYEGTLVSFARIGNGLYWKKMWFHMELILEENEI</sequence>
<proteinExistence type="predicted"/>
<accession>A0ABD2YAT4</accession>
<dbReference type="Proteomes" id="UP001630127">
    <property type="component" value="Unassembled WGS sequence"/>
</dbReference>
<protein>
    <recommendedName>
        <fullName evidence="3">F-box associated domain-containing protein</fullName>
    </recommendedName>
</protein>
<keyword evidence="2" id="KW-1185">Reference proteome</keyword>
<gene>
    <name evidence="1" type="ORF">ACH5RR_037416</name>
</gene>
<name>A0ABD2YAT4_9GENT</name>
<dbReference type="EMBL" id="JBJUIK010000015">
    <property type="protein sequence ID" value="KAL3502967.1"/>
    <property type="molecule type" value="Genomic_DNA"/>
</dbReference>
<comment type="caution">
    <text evidence="1">The sequence shown here is derived from an EMBL/GenBank/DDBJ whole genome shotgun (WGS) entry which is preliminary data.</text>
</comment>